<keyword evidence="4" id="KW-0540">Nuclease</keyword>
<organism evidence="9 10">
    <name type="scientific">Aphis craccivora</name>
    <name type="common">Cowpea aphid</name>
    <dbReference type="NCBI Taxonomy" id="307492"/>
    <lineage>
        <taxon>Eukaryota</taxon>
        <taxon>Metazoa</taxon>
        <taxon>Ecdysozoa</taxon>
        <taxon>Arthropoda</taxon>
        <taxon>Hexapoda</taxon>
        <taxon>Insecta</taxon>
        <taxon>Pterygota</taxon>
        <taxon>Neoptera</taxon>
        <taxon>Paraneoptera</taxon>
        <taxon>Hemiptera</taxon>
        <taxon>Sternorrhyncha</taxon>
        <taxon>Aphidomorpha</taxon>
        <taxon>Aphidoidea</taxon>
        <taxon>Aphididae</taxon>
        <taxon>Aphidini</taxon>
        <taxon>Aphis</taxon>
        <taxon>Aphis</taxon>
    </lineage>
</organism>
<comment type="similarity">
    <text evidence="3">Belongs to the HARBI1 family.</text>
</comment>
<feature type="domain" description="DDE Tnp4" evidence="8">
    <location>
        <begin position="54"/>
        <end position="220"/>
    </location>
</feature>
<reference evidence="9 10" key="1">
    <citation type="submission" date="2019-08" db="EMBL/GenBank/DDBJ databases">
        <title>Whole genome of Aphis craccivora.</title>
        <authorList>
            <person name="Voronova N.V."/>
            <person name="Shulinski R.S."/>
            <person name="Bandarenka Y.V."/>
            <person name="Zhorov D.G."/>
            <person name="Warner D."/>
        </authorList>
    </citation>
    <scope>NUCLEOTIDE SEQUENCE [LARGE SCALE GENOMIC DNA]</scope>
    <source>
        <strain evidence="9">180601</strain>
        <tissue evidence="9">Whole Body</tissue>
    </source>
</reference>
<proteinExistence type="inferred from homology"/>
<comment type="cofactor">
    <cofactor evidence="1">
        <name>a divalent metal cation</name>
        <dbReference type="ChEBI" id="CHEBI:60240"/>
    </cofactor>
</comment>
<keyword evidence="7" id="KW-0539">Nucleus</keyword>
<dbReference type="GO" id="GO:0005634">
    <property type="term" value="C:nucleus"/>
    <property type="evidence" value="ECO:0007669"/>
    <property type="project" value="UniProtKB-SubCell"/>
</dbReference>
<dbReference type="PANTHER" id="PTHR22930">
    <property type="match status" value="1"/>
</dbReference>
<comment type="subcellular location">
    <subcellularLocation>
        <location evidence="2">Nucleus</location>
    </subcellularLocation>
</comment>
<evidence type="ECO:0000256" key="2">
    <source>
        <dbReference type="ARBA" id="ARBA00004123"/>
    </source>
</evidence>
<dbReference type="GO" id="GO:0046872">
    <property type="term" value="F:metal ion binding"/>
    <property type="evidence" value="ECO:0007669"/>
    <property type="project" value="UniProtKB-KW"/>
</dbReference>
<protein>
    <submittedName>
        <fullName evidence="9">Protein ANTAGONIST OF LIKE HETEROCHROMATIN PROTEIN 1-like</fullName>
    </submittedName>
</protein>
<evidence type="ECO:0000256" key="4">
    <source>
        <dbReference type="ARBA" id="ARBA00022722"/>
    </source>
</evidence>
<dbReference type="GO" id="GO:0004518">
    <property type="term" value="F:nuclease activity"/>
    <property type="evidence" value="ECO:0007669"/>
    <property type="project" value="UniProtKB-KW"/>
</dbReference>
<dbReference type="EMBL" id="VUJU01013559">
    <property type="protein sequence ID" value="KAF0704442.1"/>
    <property type="molecule type" value="Genomic_DNA"/>
</dbReference>
<name>A0A6G0VPI1_APHCR</name>
<comment type="caution">
    <text evidence="9">The sequence shown here is derived from an EMBL/GenBank/DDBJ whole genome shotgun (WGS) entry which is preliminary data.</text>
</comment>
<evidence type="ECO:0000313" key="9">
    <source>
        <dbReference type="EMBL" id="KAF0704442.1"/>
    </source>
</evidence>
<evidence type="ECO:0000256" key="3">
    <source>
        <dbReference type="ARBA" id="ARBA00006958"/>
    </source>
</evidence>
<evidence type="ECO:0000256" key="6">
    <source>
        <dbReference type="ARBA" id="ARBA00022801"/>
    </source>
</evidence>
<dbReference type="PANTHER" id="PTHR22930:SF269">
    <property type="entry name" value="NUCLEASE HARBI1-LIKE PROTEIN"/>
    <property type="match status" value="1"/>
</dbReference>
<keyword evidence="5" id="KW-0479">Metal-binding</keyword>
<dbReference type="InterPro" id="IPR027806">
    <property type="entry name" value="HARBI1_dom"/>
</dbReference>
<dbReference type="OrthoDB" id="6749593at2759"/>
<evidence type="ECO:0000259" key="8">
    <source>
        <dbReference type="Pfam" id="PF13359"/>
    </source>
</evidence>
<evidence type="ECO:0000256" key="5">
    <source>
        <dbReference type="ARBA" id="ARBA00022723"/>
    </source>
</evidence>
<gene>
    <name evidence="9" type="ORF">FWK35_00036707</name>
</gene>
<dbReference type="GO" id="GO:0016787">
    <property type="term" value="F:hydrolase activity"/>
    <property type="evidence" value="ECO:0007669"/>
    <property type="project" value="UniProtKB-KW"/>
</dbReference>
<evidence type="ECO:0000256" key="7">
    <source>
        <dbReference type="ARBA" id="ARBA00023242"/>
    </source>
</evidence>
<keyword evidence="6" id="KW-0378">Hydrolase</keyword>
<evidence type="ECO:0000256" key="1">
    <source>
        <dbReference type="ARBA" id="ARBA00001968"/>
    </source>
</evidence>
<dbReference type="Pfam" id="PF13359">
    <property type="entry name" value="DDE_Tnp_4"/>
    <property type="match status" value="1"/>
</dbReference>
<dbReference type="Proteomes" id="UP000478052">
    <property type="component" value="Unassembled WGS sequence"/>
</dbReference>
<keyword evidence="10" id="KW-1185">Reference proteome</keyword>
<dbReference type="AlphaFoldDB" id="A0A6G0VPI1"/>
<dbReference type="InterPro" id="IPR045249">
    <property type="entry name" value="HARBI1-like"/>
</dbReference>
<evidence type="ECO:0000313" key="10">
    <source>
        <dbReference type="Proteomes" id="UP000478052"/>
    </source>
</evidence>
<sequence>MGDRTVSTIINEVSTAIWNNMQPIYLPQPTIEMWKLIANEFEQIWQFPHCIGALDGKHIVIKKPPKSGTSFYNYKQTFSVVLMALVDAHYKFISIDIGSMGRFSDANIFTSGALAKKLYKQTLRLPPPSVLTNYDKILPYVFVADEAFPLSENVMRPYPKRSVTDNFQNKVFNYRLSRARQTVECTFEILASRFRVFRRPFEIKLESVDNVVKAACVLHNYLRNETIILNHMQGDSGENEMPKNQLLPLANNNTRSGSNAFCVRQKFTDYFNTVGSLPWQSDSVSRGKY</sequence>
<accession>A0A6G0VPI1</accession>